<dbReference type="PANTHER" id="PTHR30451:SF5">
    <property type="entry name" value="SLR0019 PROTEIN"/>
    <property type="match status" value="1"/>
</dbReference>
<proteinExistence type="predicted"/>
<gene>
    <name evidence="5" type="ORF">FKG94_02770</name>
</gene>
<evidence type="ECO:0000256" key="1">
    <source>
        <dbReference type="ARBA" id="ARBA00022729"/>
    </source>
</evidence>
<evidence type="ECO:0000313" key="5">
    <source>
        <dbReference type="EMBL" id="TQV85129.1"/>
    </source>
</evidence>
<keyword evidence="6" id="KW-1185">Reference proteome</keyword>
<feature type="region of interest" description="Disordered" evidence="2">
    <location>
        <begin position="49"/>
        <end position="69"/>
    </location>
</feature>
<protein>
    <submittedName>
        <fullName evidence="5">Uncharacterized protein</fullName>
    </submittedName>
</protein>
<dbReference type="OrthoDB" id="6187408at2"/>
<feature type="domain" description="Pilus assembly protein C-terminal" evidence="3">
    <location>
        <begin position="837"/>
        <end position="929"/>
    </location>
</feature>
<keyword evidence="1" id="KW-0732">Signal</keyword>
<dbReference type="GO" id="GO:0015473">
    <property type="term" value="F:fimbrial usher porin activity"/>
    <property type="evidence" value="ECO:0007669"/>
    <property type="project" value="InterPro"/>
</dbReference>
<dbReference type="InterPro" id="IPR031917">
    <property type="entry name" value="Pilus_assem_C"/>
</dbReference>
<dbReference type="AlphaFoldDB" id="A0A545U6M9"/>
<comment type="caution">
    <text evidence="5">The sequence shown here is derived from an EMBL/GenBank/DDBJ whole genome shotgun (WGS) entry which is preliminary data.</text>
</comment>
<dbReference type="Proteomes" id="UP000319732">
    <property type="component" value="Unassembled WGS sequence"/>
</dbReference>
<dbReference type="InterPro" id="IPR000015">
    <property type="entry name" value="Fimb_usher"/>
</dbReference>
<evidence type="ECO:0000256" key="2">
    <source>
        <dbReference type="SAM" id="MobiDB-lite"/>
    </source>
</evidence>
<evidence type="ECO:0000259" key="4">
    <source>
        <dbReference type="Pfam" id="PF16967"/>
    </source>
</evidence>
<dbReference type="Pfam" id="PF15976">
    <property type="entry name" value="CooC_C"/>
    <property type="match status" value="1"/>
</dbReference>
<evidence type="ECO:0000259" key="3">
    <source>
        <dbReference type="Pfam" id="PF15976"/>
    </source>
</evidence>
<dbReference type="EMBL" id="VHSG01000004">
    <property type="protein sequence ID" value="TQV85129.1"/>
    <property type="molecule type" value="Genomic_DNA"/>
</dbReference>
<name>A0A545U6M9_9GAMM</name>
<reference evidence="5 6" key="1">
    <citation type="submission" date="2019-06" db="EMBL/GenBank/DDBJ databases">
        <title>Whole genome sequence for Cellvibrionaceae sp. R142.</title>
        <authorList>
            <person name="Wang G."/>
        </authorList>
    </citation>
    <scope>NUCLEOTIDE SEQUENCE [LARGE SCALE GENOMIC DNA]</scope>
    <source>
        <strain evidence="5 6">R142</strain>
    </source>
</reference>
<feature type="domain" description="Pilus assembly protein E-set like" evidence="4">
    <location>
        <begin position="389"/>
        <end position="449"/>
    </location>
</feature>
<sequence>MLAIVVLTVLWEGLGYQLGQGDGLFPAALDPVDGIVQSTEAVPVGPGVWSGFPHKDTPQASTSTPAGGPRQLVAAGIAELNSAEPKSFGSGVSESRLFEVTTLKSTAFEPTAITPTTLRSTAPKPTALTAIAVESKTSKLEAPAPLTPKLQTKAKAPAVPPGFEFLLEPQTTLVDVYYGGQFLVSTLATYTPGEITFSNPEEVVARIPNLLSRSRTLEVLSQGLASNESLLCRASRTADCGKLPSLVTGVIFDESGYRVDLFVSPEELSVQQLTVPKFLPASDAGLSFIHGISAAYSGTRSQDEDYSINGSTLIALGESRLRMFSNLSKRDDLVFDLVALENDFEGKSRQIGLLQTNNQDSEFLPPLQIAGIRLASTLDTRNDLDFSEGTPLAIFLTNRSRVELLRDGRLISADVYPAGNQVLDTSLLPSGAYDITIRVLEGATLVFEEIRFYRKTNQIPPTDQSVYFLEAGRLMADEADNTFPDSRDNWLVRGSYSTRVADSLGVQGGGAVTDTDALVEAGVFFLGRHLNATLSAAQTSRGDSGYFVSTNARIGDLFINGNFRELDVETRGPLSPDDELLLGEEASAQANLRLTYPLGKGRIDFEHRLNERNGDRLASNTLSLNLPTLRFSDTAHLLTDFSVTEQEGDWQALIRVSINFSSDHWQYRASQSRFEEKNGNADDISQVSVNWNDRELLTSNLDVGLIAQNDNGAQSVDADMRWESSRAQIRASLNQRTLDGDTETGYSGVLTTSLIGDTEGLAMGGREINQSAVIIEMDSEKYDGHFDVLVDDAVRSYTKPGRISVVNLRPFETYRVKVKDTGEQFLAYEQKEEEITLYPGNVKRIKWTVARIDVVFGRIVTDSGAPLANALIEGVEGLAVTDEFGLFQAELKQGVKQLEVRTRTDQCRVAVPDYQPQRQIGRLGTLVCR</sequence>
<dbReference type="GO" id="GO:0009279">
    <property type="term" value="C:cell outer membrane"/>
    <property type="evidence" value="ECO:0007669"/>
    <property type="project" value="TreeGrafter"/>
</dbReference>
<organism evidence="5 6">
    <name type="scientific">Exilibacterium tricleocarpae</name>
    <dbReference type="NCBI Taxonomy" id="2591008"/>
    <lineage>
        <taxon>Bacteria</taxon>
        <taxon>Pseudomonadati</taxon>
        <taxon>Pseudomonadota</taxon>
        <taxon>Gammaproteobacteria</taxon>
        <taxon>Cellvibrionales</taxon>
        <taxon>Cellvibrionaceae</taxon>
        <taxon>Exilibacterium</taxon>
    </lineage>
</organism>
<dbReference type="RefSeq" id="WP_142902676.1">
    <property type="nucleotide sequence ID" value="NZ_ML660088.1"/>
</dbReference>
<dbReference type="Pfam" id="PF16967">
    <property type="entry name" value="TcfC"/>
    <property type="match status" value="1"/>
</dbReference>
<dbReference type="GO" id="GO:0009297">
    <property type="term" value="P:pilus assembly"/>
    <property type="evidence" value="ECO:0007669"/>
    <property type="project" value="InterPro"/>
</dbReference>
<dbReference type="InterPro" id="IPR032636">
    <property type="entry name" value="Pilus_assem_E-set-like_dom"/>
</dbReference>
<evidence type="ECO:0000313" key="6">
    <source>
        <dbReference type="Proteomes" id="UP000319732"/>
    </source>
</evidence>
<dbReference type="PANTHER" id="PTHR30451">
    <property type="entry name" value="OUTER MEMBRANE USHER PROTEIN"/>
    <property type="match status" value="1"/>
</dbReference>
<accession>A0A545U6M9</accession>